<evidence type="ECO:0000256" key="6">
    <source>
        <dbReference type="SAM" id="MobiDB-lite"/>
    </source>
</evidence>
<dbReference type="InterPro" id="IPR050329">
    <property type="entry name" value="GLI_C2H2-zinc-finger"/>
</dbReference>
<feature type="domain" description="C2H2-type" evidence="7">
    <location>
        <begin position="36"/>
        <end position="63"/>
    </location>
</feature>
<evidence type="ECO:0000259" key="7">
    <source>
        <dbReference type="PROSITE" id="PS50157"/>
    </source>
</evidence>
<evidence type="ECO:0000256" key="2">
    <source>
        <dbReference type="ARBA" id="ARBA00022737"/>
    </source>
</evidence>
<dbReference type="PROSITE" id="PS00028">
    <property type="entry name" value="ZINC_FINGER_C2H2_1"/>
    <property type="match status" value="2"/>
</dbReference>
<dbReference type="InParanoid" id="A0A078AS08"/>
<organism evidence="8 9">
    <name type="scientific">Stylonychia lemnae</name>
    <name type="common">Ciliate</name>
    <dbReference type="NCBI Taxonomy" id="5949"/>
    <lineage>
        <taxon>Eukaryota</taxon>
        <taxon>Sar</taxon>
        <taxon>Alveolata</taxon>
        <taxon>Ciliophora</taxon>
        <taxon>Intramacronucleata</taxon>
        <taxon>Spirotrichea</taxon>
        <taxon>Stichotrichia</taxon>
        <taxon>Sporadotrichida</taxon>
        <taxon>Oxytrichidae</taxon>
        <taxon>Stylonychinae</taxon>
        <taxon>Stylonychia</taxon>
    </lineage>
</organism>
<feature type="domain" description="C2H2-type" evidence="7">
    <location>
        <begin position="64"/>
        <end position="94"/>
    </location>
</feature>
<evidence type="ECO:0000313" key="9">
    <source>
        <dbReference type="Proteomes" id="UP000039865"/>
    </source>
</evidence>
<dbReference type="Proteomes" id="UP000039865">
    <property type="component" value="Unassembled WGS sequence"/>
</dbReference>
<gene>
    <name evidence="8" type="primary">Contig10175.g10868</name>
    <name evidence="8" type="ORF">STYLEM_12716</name>
</gene>
<evidence type="ECO:0000256" key="1">
    <source>
        <dbReference type="ARBA" id="ARBA00022723"/>
    </source>
</evidence>
<accession>A0A078AS08</accession>
<sequence length="271" mass="31294">MQPYFPPIYPQVSLSKPSVIKPTIKRNRSINGKGKFECPHCSRRCQSQHAMDNHVRVHTGEKPFPCLVPGCDKFFKQKSQQYSHMRNSHNYNTDLLKNAKIPGSSGPQVFLNPNSNNTGANPNADTNMQSNPSNLMNNSYSLGLDPNKIAIDEQFQMKTFQKVTVKKEDDLVSKVYQAIKKRTKEKYIKQKENEDILQSEGENEDSMINNDIVHSESYIMQPQYNEELPQYMIQQQNNQQQLQQQEQQNGTPITNSLNYFQQKQNDNANKY</sequence>
<feature type="compositionally biased region" description="Polar residues" evidence="6">
    <location>
        <begin position="125"/>
        <end position="136"/>
    </location>
</feature>
<dbReference type="SUPFAM" id="SSF57667">
    <property type="entry name" value="beta-beta-alpha zinc fingers"/>
    <property type="match status" value="1"/>
</dbReference>
<dbReference type="GO" id="GO:0000981">
    <property type="term" value="F:DNA-binding transcription factor activity, RNA polymerase II-specific"/>
    <property type="evidence" value="ECO:0007669"/>
    <property type="project" value="TreeGrafter"/>
</dbReference>
<dbReference type="SMART" id="SM00355">
    <property type="entry name" value="ZnF_C2H2"/>
    <property type="match status" value="2"/>
</dbReference>
<keyword evidence="3 5" id="KW-0863">Zinc-finger</keyword>
<feature type="compositionally biased region" description="Low complexity" evidence="6">
    <location>
        <begin position="113"/>
        <end position="124"/>
    </location>
</feature>
<keyword evidence="1" id="KW-0479">Metal-binding</keyword>
<name>A0A078AS08_STYLE</name>
<dbReference type="GO" id="GO:0000978">
    <property type="term" value="F:RNA polymerase II cis-regulatory region sequence-specific DNA binding"/>
    <property type="evidence" value="ECO:0007669"/>
    <property type="project" value="TreeGrafter"/>
</dbReference>
<dbReference type="PROSITE" id="PS50157">
    <property type="entry name" value="ZINC_FINGER_C2H2_2"/>
    <property type="match status" value="2"/>
</dbReference>
<evidence type="ECO:0000256" key="4">
    <source>
        <dbReference type="ARBA" id="ARBA00022833"/>
    </source>
</evidence>
<keyword evidence="9" id="KW-1185">Reference proteome</keyword>
<feature type="region of interest" description="Disordered" evidence="6">
    <location>
        <begin position="113"/>
        <end position="136"/>
    </location>
</feature>
<dbReference type="InterPro" id="IPR036236">
    <property type="entry name" value="Znf_C2H2_sf"/>
</dbReference>
<dbReference type="EMBL" id="CCKQ01012064">
    <property type="protein sequence ID" value="CDW83668.1"/>
    <property type="molecule type" value="Genomic_DNA"/>
</dbReference>
<dbReference type="GO" id="GO:0045944">
    <property type="term" value="P:positive regulation of transcription by RNA polymerase II"/>
    <property type="evidence" value="ECO:0007669"/>
    <property type="project" value="UniProtKB-ARBA"/>
</dbReference>
<keyword evidence="2" id="KW-0677">Repeat</keyword>
<dbReference type="InterPro" id="IPR013087">
    <property type="entry name" value="Znf_C2H2_type"/>
</dbReference>
<dbReference type="GO" id="GO:0005634">
    <property type="term" value="C:nucleus"/>
    <property type="evidence" value="ECO:0007669"/>
    <property type="project" value="UniProtKB-ARBA"/>
</dbReference>
<dbReference type="AlphaFoldDB" id="A0A078AS08"/>
<dbReference type="PANTHER" id="PTHR19818:SF139">
    <property type="entry name" value="PAIR-RULE PROTEIN ODD-PAIRED"/>
    <property type="match status" value="1"/>
</dbReference>
<dbReference type="GO" id="GO:0008270">
    <property type="term" value="F:zinc ion binding"/>
    <property type="evidence" value="ECO:0007669"/>
    <property type="project" value="UniProtKB-KW"/>
</dbReference>
<dbReference type="PANTHER" id="PTHR19818">
    <property type="entry name" value="ZINC FINGER PROTEIN ZIC AND GLI"/>
    <property type="match status" value="1"/>
</dbReference>
<keyword evidence="4" id="KW-0862">Zinc</keyword>
<evidence type="ECO:0000313" key="8">
    <source>
        <dbReference type="EMBL" id="CDW83668.1"/>
    </source>
</evidence>
<evidence type="ECO:0000256" key="5">
    <source>
        <dbReference type="PROSITE-ProRule" id="PRU00042"/>
    </source>
</evidence>
<proteinExistence type="predicted"/>
<reference evidence="8 9" key="1">
    <citation type="submission" date="2014-06" db="EMBL/GenBank/DDBJ databases">
        <authorList>
            <person name="Swart Estienne"/>
        </authorList>
    </citation>
    <scope>NUCLEOTIDE SEQUENCE [LARGE SCALE GENOMIC DNA]</scope>
    <source>
        <strain evidence="8 9">130c</strain>
    </source>
</reference>
<evidence type="ECO:0000256" key="3">
    <source>
        <dbReference type="ARBA" id="ARBA00022771"/>
    </source>
</evidence>
<dbReference type="OrthoDB" id="9402531at2759"/>
<dbReference type="Gene3D" id="3.30.160.60">
    <property type="entry name" value="Classic Zinc Finger"/>
    <property type="match status" value="2"/>
</dbReference>
<protein>
    <submittedName>
        <fullName evidence="8">Zinc finger protein 831-like</fullName>
    </submittedName>
</protein>